<proteinExistence type="predicted"/>
<sequence length="116" mass="13184">MTRIKKQRKSVKVILMETAPKKKERLSDPDSYASRKQQAQKKRKKHLSVYEKARLEAEQQARNEASGRRGSQTVGPLADKIRKLNARKKQQEARASKSVDTDESNDATDATKESSD</sequence>
<organism evidence="2 3">
    <name type="scientific">Nitrincola iocasae</name>
    <dbReference type="NCBI Taxonomy" id="2614693"/>
    <lineage>
        <taxon>Bacteria</taxon>
        <taxon>Pseudomonadati</taxon>
        <taxon>Pseudomonadota</taxon>
        <taxon>Gammaproteobacteria</taxon>
        <taxon>Oceanospirillales</taxon>
        <taxon>Oceanospirillaceae</taxon>
        <taxon>Nitrincola</taxon>
    </lineage>
</organism>
<evidence type="ECO:0000256" key="1">
    <source>
        <dbReference type="SAM" id="MobiDB-lite"/>
    </source>
</evidence>
<reference evidence="2 3" key="1">
    <citation type="submission" date="2019-09" db="EMBL/GenBank/DDBJ databases">
        <title>Nitrincola iocasae sp. nov., a bacterium isolated from the sediment collected at a cold seep field in South China Sea.</title>
        <authorList>
            <person name="Zhang H."/>
            <person name="Wang H."/>
            <person name="Li C."/>
        </authorList>
    </citation>
    <scope>NUCLEOTIDE SEQUENCE [LARGE SCALE GENOMIC DNA]</scope>
    <source>
        <strain evidence="2 3">KXZD1103</strain>
    </source>
</reference>
<name>A0A5J6LE21_9GAMM</name>
<keyword evidence="3" id="KW-1185">Reference proteome</keyword>
<feature type="region of interest" description="Disordered" evidence="1">
    <location>
        <begin position="1"/>
        <end position="116"/>
    </location>
</feature>
<feature type="compositionally biased region" description="Basic residues" evidence="1">
    <location>
        <begin position="38"/>
        <end position="47"/>
    </location>
</feature>
<feature type="compositionally biased region" description="Basic and acidic residues" evidence="1">
    <location>
        <begin position="19"/>
        <end position="28"/>
    </location>
</feature>
<dbReference type="EMBL" id="CP044222">
    <property type="protein sequence ID" value="QEW06767.1"/>
    <property type="molecule type" value="Genomic_DNA"/>
</dbReference>
<dbReference type="AlphaFoldDB" id="A0A5J6LE21"/>
<evidence type="ECO:0000313" key="2">
    <source>
        <dbReference type="EMBL" id="QEW06767.1"/>
    </source>
</evidence>
<accession>A0A5J6LE21</accession>
<feature type="compositionally biased region" description="Basic residues" evidence="1">
    <location>
        <begin position="1"/>
        <end position="11"/>
    </location>
</feature>
<dbReference type="RefSeq" id="WP_151055527.1">
    <property type="nucleotide sequence ID" value="NZ_CP044222.1"/>
</dbReference>
<dbReference type="Proteomes" id="UP000325606">
    <property type="component" value="Chromosome"/>
</dbReference>
<feature type="compositionally biased region" description="Basic and acidic residues" evidence="1">
    <location>
        <begin position="89"/>
        <end position="100"/>
    </location>
</feature>
<protein>
    <submittedName>
        <fullName evidence="2">Uncharacterized protein</fullName>
    </submittedName>
</protein>
<gene>
    <name evidence="2" type="ORF">F5I99_09765</name>
</gene>
<feature type="compositionally biased region" description="Basic and acidic residues" evidence="1">
    <location>
        <begin position="48"/>
        <end position="67"/>
    </location>
</feature>
<evidence type="ECO:0000313" key="3">
    <source>
        <dbReference type="Proteomes" id="UP000325606"/>
    </source>
</evidence>
<dbReference type="KEGG" id="nik:F5I99_09765"/>